<proteinExistence type="predicted"/>
<organism evidence="1">
    <name type="scientific">Anopheles triannulatus</name>
    <dbReference type="NCBI Taxonomy" id="58253"/>
    <lineage>
        <taxon>Eukaryota</taxon>
        <taxon>Metazoa</taxon>
        <taxon>Ecdysozoa</taxon>
        <taxon>Arthropoda</taxon>
        <taxon>Hexapoda</taxon>
        <taxon>Insecta</taxon>
        <taxon>Pterygota</taxon>
        <taxon>Neoptera</taxon>
        <taxon>Endopterygota</taxon>
        <taxon>Diptera</taxon>
        <taxon>Nematocera</taxon>
        <taxon>Culicoidea</taxon>
        <taxon>Culicidae</taxon>
        <taxon>Anophelinae</taxon>
        <taxon>Anopheles</taxon>
    </lineage>
</organism>
<protein>
    <submittedName>
        <fullName evidence="1">Putative secreted protein</fullName>
    </submittedName>
</protein>
<name>A0A2M4B3X1_9DIPT</name>
<sequence>MALLAASLNPTSFSVFVSLAVCDVLDSLWSLASSAAVAVVVDDDSGGGKRPIIICCSIASMRCGVSGSLWRASASNTGFNWVVTGPAMVGSVPSPALVLVQFVYSSVRYFSPYTVVIHGFSSTTNRQ</sequence>
<dbReference type="AlphaFoldDB" id="A0A2M4B3X1"/>
<dbReference type="EMBL" id="GGFK01014416">
    <property type="protein sequence ID" value="MBW47737.1"/>
    <property type="molecule type" value="Transcribed_RNA"/>
</dbReference>
<accession>A0A2M4B3X1</accession>
<evidence type="ECO:0000313" key="1">
    <source>
        <dbReference type="EMBL" id="MBW47737.1"/>
    </source>
</evidence>
<reference evidence="1" key="1">
    <citation type="submission" date="2018-01" db="EMBL/GenBank/DDBJ databases">
        <title>An insight into the sialome of Amazonian anophelines.</title>
        <authorList>
            <person name="Ribeiro J.M."/>
            <person name="Scarpassa V."/>
            <person name="Calvo E."/>
        </authorList>
    </citation>
    <scope>NUCLEOTIDE SEQUENCE</scope>
    <source>
        <tissue evidence="1">Salivary glands</tissue>
    </source>
</reference>